<dbReference type="Proteomes" id="UP001595593">
    <property type="component" value="Unassembled WGS sequence"/>
</dbReference>
<dbReference type="Pfam" id="PF01425">
    <property type="entry name" value="Amidase"/>
    <property type="match status" value="1"/>
</dbReference>
<organism evidence="2 3">
    <name type="scientific">Teichococcus globiformis</name>
    <dbReference type="NCBI Taxonomy" id="2307229"/>
    <lineage>
        <taxon>Bacteria</taxon>
        <taxon>Pseudomonadati</taxon>
        <taxon>Pseudomonadota</taxon>
        <taxon>Alphaproteobacteria</taxon>
        <taxon>Acetobacterales</taxon>
        <taxon>Roseomonadaceae</taxon>
        <taxon>Roseomonas</taxon>
    </lineage>
</organism>
<evidence type="ECO:0000259" key="1">
    <source>
        <dbReference type="Pfam" id="PF01425"/>
    </source>
</evidence>
<evidence type="ECO:0000313" key="2">
    <source>
        <dbReference type="EMBL" id="MFC3127338.1"/>
    </source>
</evidence>
<dbReference type="Gene3D" id="3.90.1300.10">
    <property type="entry name" value="Amidase signature (AS) domain"/>
    <property type="match status" value="1"/>
</dbReference>
<feature type="domain" description="Amidase" evidence="1">
    <location>
        <begin position="45"/>
        <end position="459"/>
    </location>
</feature>
<dbReference type="RefSeq" id="WP_379599309.1">
    <property type="nucleotide sequence ID" value="NZ_JBHRTN010000026.1"/>
</dbReference>
<accession>A0ABV7G3Q3</accession>
<gene>
    <name evidence="2" type="ORF">ACFOD4_19930</name>
</gene>
<name>A0ABV7G3Q3_9PROT</name>
<dbReference type="InterPro" id="IPR000120">
    <property type="entry name" value="Amidase"/>
</dbReference>
<protein>
    <submittedName>
        <fullName evidence="2">Amidase</fullName>
    </submittedName>
</protein>
<dbReference type="SUPFAM" id="SSF75304">
    <property type="entry name" value="Amidase signature (AS) enzymes"/>
    <property type="match status" value="1"/>
</dbReference>
<reference evidence="3" key="1">
    <citation type="journal article" date="2019" name="Int. J. Syst. Evol. Microbiol.">
        <title>The Global Catalogue of Microorganisms (GCM) 10K type strain sequencing project: providing services to taxonomists for standard genome sequencing and annotation.</title>
        <authorList>
            <consortium name="The Broad Institute Genomics Platform"/>
            <consortium name="The Broad Institute Genome Sequencing Center for Infectious Disease"/>
            <person name="Wu L."/>
            <person name="Ma J."/>
        </authorList>
    </citation>
    <scope>NUCLEOTIDE SEQUENCE [LARGE SCALE GENOMIC DNA]</scope>
    <source>
        <strain evidence="3">KCTC 52094</strain>
    </source>
</reference>
<dbReference type="EMBL" id="JBHRTN010000026">
    <property type="protein sequence ID" value="MFC3127338.1"/>
    <property type="molecule type" value="Genomic_DNA"/>
</dbReference>
<dbReference type="InterPro" id="IPR036928">
    <property type="entry name" value="AS_sf"/>
</dbReference>
<comment type="caution">
    <text evidence="2">The sequence shown here is derived from an EMBL/GenBank/DDBJ whole genome shotgun (WGS) entry which is preliminary data.</text>
</comment>
<dbReference type="PANTHER" id="PTHR11895:SF151">
    <property type="entry name" value="GLUTAMYL-TRNA(GLN) AMIDOTRANSFERASE SUBUNIT A"/>
    <property type="match status" value="1"/>
</dbReference>
<proteinExistence type="predicted"/>
<sequence length="475" mass="50088">MTPPETVSETAMSASTYDPAGFRPLTFHDAVPRFAEGSDTPRAYLERCLDVIAAREPVVRAWVTLNEGGARAAADAATARYKAGRPLSPIDGMPVGIKDILQTKDMPTEQGSPLFKGVQTKTDSASVLALRQAGAVIIGKTVTTELGMSHPGPTTNPFNPAHTPGGSSSGSAAAIGAAMVPAALGTQVVGSIIRPAGFCANTAIKPTFGAIHRGERLGFSQSHIGVHAGCLEDMWRVTFEMARRSGGDPGHPGLFGEATPRPPVRPARLIVMESEGWAMTDGLVADAFEGVLRQLRDAGVTLLRRTDDALIAAFEEAIAESLALCRDICGYELRWTLENLVERFPTGLSDSMMSRLDLARAMSIDDYRHALRRREAAQQALAALSPLADGLISLSSVGPAPVMENTAKDSGVTHTTGLPAYNAATSVLGCPSITLPLIAVDRLPVGVQVIGQRHHDAALTATAGWIAQHVQPESR</sequence>
<dbReference type="InterPro" id="IPR023631">
    <property type="entry name" value="Amidase_dom"/>
</dbReference>
<keyword evidence="3" id="KW-1185">Reference proteome</keyword>
<dbReference type="PANTHER" id="PTHR11895">
    <property type="entry name" value="TRANSAMIDASE"/>
    <property type="match status" value="1"/>
</dbReference>
<evidence type="ECO:0000313" key="3">
    <source>
        <dbReference type="Proteomes" id="UP001595593"/>
    </source>
</evidence>